<organism evidence="1 2">
    <name type="scientific">Enterococcus termitis</name>
    <dbReference type="NCBI Taxonomy" id="332950"/>
    <lineage>
        <taxon>Bacteria</taxon>
        <taxon>Bacillati</taxon>
        <taxon>Bacillota</taxon>
        <taxon>Bacilli</taxon>
        <taxon>Lactobacillales</taxon>
        <taxon>Enterococcaceae</taxon>
        <taxon>Enterococcus</taxon>
    </lineage>
</organism>
<name>A0A1E5GCR5_9ENTE</name>
<sequence length="112" mass="12971">MIELKCYCLSERKEDEIDLEVFKSISTQQFKDNYAFLKEKKVDINVYFYDEDTKPFIENDLVQGILAKEGTIHFPLVIMNGKLVKSGQLLSVKEIEDILDIGISLQVADYEE</sequence>
<dbReference type="InterPro" id="IPR010712">
    <property type="entry name" value="Arsenical-R_ArsD"/>
</dbReference>
<keyword evidence="2" id="KW-1185">Reference proteome</keyword>
<dbReference type="GO" id="GO:0046685">
    <property type="term" value="P:response to arsenic-containing substance"/>
    <property type="evidence" value="ECO:0007669"/>
    <property type="project" value="InterPro"/>
</dbReference>
<dbReference type="Proteomes" id="UP000095094">
    <property type="component" value="Unassembled WGS sequence"/>
</dbReference>
<accession>A0A1E5GCR5</accession>
<reference evidence="2" key="1">
    <citation type="submission" date="2016-09" db="EMBL/GenBank/DDBJ databases">
        <authorList>
            <person name="Gulvik C.A."/>
        </authorList>
    </citation>
    <scope>NUCLEOTIDE SEQUENCE [LARGE SCALE GENOMIC DNA]</scope>
    <source>
        <strain evidence="2">LMG 8895</strain>
    </source>
</reference>
<dbReference type="AlphaFoldDB" id="A0A1E5GCR5"/>
<protein>
    <recommendedName>
        <fullName evidence="3">Arsenical resistance operon transcriptional repressor ArsD</fullName>
    </recommendedName>
</protein>
<comment type="caution">
    <text evidence="1">The sequence shown here is derived from an EMBL/GenBank/DDBJ whole genome shotgun (WGS) entry which is preliminary data.</text>
</comment>
<proteinExistence type="predicted"/>
<dbReference type="Pfam" id="PF06953">
    <property type="entry name" value="ArsD"/>
    <property type="match status" value="1"/>
</dbReference>
<dbReference type="Gene3D" id="3.40.30.10">
    <property type="entry name" value="Glutaredoxin"/>
    <property type="match status" value="1"/>
</dbReference>
<gene>
    <name evidence="1" type="ORF">BCR25_08475</name>
</gene>
<dbReference type="GO" id="GO:0045892">
    <property type="term" value="P:negative regulation of DNA-templated transcription"/>
    <property type="evidence" value="ECO:0007669"/>
    <property type="project" value="InterPro"/>
</dbReference>
<evidence type="ECO:0000313" key="2">
    <source>
        <dbReference type="Proteomes" id="UP000095094"/>
    </source>
</evidence>
<dbReference type="GO" id="GO:0003677">
    <property type="term" value="F:DNA binding"/>
    <property type="evidence" value="ECO:0007669"/>
    <property type="project" value="InterPro"/>
</dbReference>
<evidence type="ECO:0008006" key="3">
    <source>
        <dbReference type="Google" id="ProtNLM"/>
    </source>
</evidence>
<dbReference type="EMBL" id="MIJY01000043">
    <property type="protein sequence ID" value="OEG10503.1"/>
    <property type="molecule type" value="Genomic_DNA"/>
</dbReference>
<dbReference type="RefSeq" id="WP_069664284.1">
    <property type="nucleotide sequence ID" value="NZ_JBHUJJ010000001.1"/>
</dbReference>
<evidence type="ECO:0000313" key="1">
    <source>
        <dbReference type="EMBL" id="OEG10503.1"/>
    </source>
</evidence>